<protein>
    <submittedName>
        <fullName evidence="2">Uncharacterized protein</fullName>
    </submittedName>
</protein>
<accession>A0ABM3BWD1</accession>
<dbReference type="InterPro" id="IPR032567">
    <property type="entry name" value="RTL1-rel"/>
</dbReference>
<evidence type="ECO:0000313" key="2">
    <source>
        <dbReference type="RefSeq" id="XP_040971370.1"/>
    </source>
</evidence>
<evidence type="ECO:0000313" key="1">
    <source>
        <dbReference type="Proteomes" id="UP000818029"/>
    </source>
</evidence>
<reference evidence="1" key="1">
    <citation type="journal article" date="2020" name="Nat. Genet.">
        <title>Genomic diversifications of five Gossypium allopolyploid species and their impact on cotton improvement.</title>
        <authorList>
            <person name="Chen Z.J."/>
            <person name="Sreedasyam A."/>
            <person name="Ando A."/>
            <person name="Song Q."/>
            <person name="De Santiago L.M."/>
            <person name="Hulse-Kemp A.M."/>
            <person name="Ding M."/>
            <person name="Ye W."/>
            <person name="Kirkbride R.C."/>
            <person name="Jenkins J."/>
            <person name="Plott C."/>
            <person name="Lovell J."/>
            <person name="Lin Y.M."/>
            <person name="Vaughn R."/>
            <person name="Liu B."/>
            <person name="Simpson S."/>
            <person name="Scheffler B.E."/>
            <person name="Wen L."/>
            <person name="Saski C.A."/>
            <person name="Grover C.E."/>
            <person name="Hu G."/>
            <person name="Conover J.L."/>
            <person name="Carlson J.W."/>
            <person name="Shu S."/>
            <person name="Boston L.B."/>
            <person name="Williams M."/>
            <person name="Peterson D.G."/>
            <person name="McGee K."/>
            <person name="Jones D.C."/>
            <person name="Wendel J.F."/>
            <person name="Stelly D.M."/>
            <person name="Grimwood J."/>
            <person name="Schmutz J."/>
        </authorList>
    </citation>
    <scope>NUCLEOTIDE SEQUENCE [LARGE SCALE GENOMIC DNA]</scope>
    <source>
        <strain evidence="1">cv. TM-1</strain>
    </source>
</reference>
<keyword evidence="1" id="KW-1185">Reference proteome</keyword>
<dbReference type="Proteomes" id="UP000818029">
    <property type="component" value="Chromosome A06"/>
</dbReference>
<dbReference type="PANTHER" id="PTHR15503">
    <property type="entry name" value="LDOC1 RELATED"/>
    <property type="match status" value="1"/>
</dbReference>
<dbReference type="PANTHER" id="PTHR15503:SF45">
    <property type="entry name" value="RNA-DIRECTED DNA POLYMERASE HOMOLOG"/>
    <property type="match status" value="1"/>
</dbReference>
<sequence length="247" mass="27386">MQAIGRGTVHLQRGFQQPPRGRGQARGCNGTGRGRGALGKACTVFETLGIMVENTMSDVIVLGPLGQSVRVNKLFKDVPLEVQGMVFLADLMELPFEEFDIILGMDWLVKHQANLDCDAKRMLLRTKKREEVIVIGERRNCLPNVISTLKAKKLVHKGCKAYLAYVNASGSEVSSLKDIRTVKDFSDFFPNELPGLPPNCYWNSVVCSLLKEFLSSLRQRFIQGYLTLAIKVWGALGLDARFATGNP</sequence>
<reference evidence="2" key="2">
    <citation type="submission" date="2025-08" db="UniProtKB">
        <authorList>
            <consortium name="RefSeq"/>
        </authorList>
    </citation>
    <scope>IDENTIFICATION</scope>
</reference>
<name>A0ABM3BWD1_GOSHI</name>
<dbReference type="CDD" id="cd00303">
    <property type="entry name" value="retropepsin_like"/>
    <property type="match status" value="1"/>
</dbReference>
<dbReference type="Pfam" id="PF08284">
    <property type="entry name" value="RVP_2"/>
    <property type="match status" value="1"/>
</dbReference>
<dbReference type="InterPro" id="IPR021109">
    <property type="entry name" value="Peptidase_aspartic_dom_sf"/>
</dbReference>
<dbReference type="RefSeq" id="XP_040971370.1">
    <property type="nucleotide sequence ID" value="XM_041115436.1"/>
</dbReference>
<proteinExistence type="predicted"/>
<dbReference type="Gene3D" id="2.40.70.10">
    <property type="entry name" value="Acid Proteases"/>
    <property type="match status" value="1"/>
</dbReference>
<gene>
    <name evidence="2" type="primary">LOC107895631</name>
</gene>
<organism evidence="1 2">
    <name type="scientific">Gossypium hirsutum</name>
    <name type="common">Upland cotton</name>
    <name type="synonym">Gossypium mexicanum</name>
    <dbReference type="NCBI Taxonomy" id="3635"/>
    <lineage>
        <taxon>Eukaryota</taxon>
        <taxon>Viridiplantae</taxon>
        <taxon>Streptophyta</taxon>
        <taxon>Embryophyta</taxon>
        <taxon>Tracheophyta</taxon>
        <taxon>Spermatophyta</taxon>
        <taxon>Magnoliopsida</taxon>
        <taxon>eudicotyledons</taxon>
        <taxon>Gunneridae</taxon>
        <taxon>Pentapetalae</taxon>
        <taxon>rosids</taxon>
        <taxon>malvids</taxon>
        <taxon>Malvales</taxon>
        <taxon>Malvaceae</taxon>
        <taxon>Malvoideae</taxon>
        <taxon>Gossypium</taxon>
    </lineage>
</organism>
<dbReference type="GeneID" id="107895631"/>